<reference evidence="3" key="1">
    <citation type="submission" date="2019-10" db="EMBL/GenBank/DDBJ databases">
        <title>Draft genome sequece of Microseira wollei NIES-4236.</title>
        <authorList>
            <person name="Yamaguchi H."/>
            <person name="Suzuki S."/>
            <person name="Kawachi M."/>
        </authorList>
    </citation>
    <scope>NUCLEOTIDE SEQUENCE</scope>
    <source>
        <strain evidence="3">NIES-4236</strain>
    </source>
</reference>
<dbReference type="Proteomes" id="UP001050975">
    <property type="component" value="Unassembled WGS sequence"/>
</dbReference>
<gene>
    <name evidence="3" type="ORF">MiSe_16530</name>
</gene>
<dbReference type="CDD" id="cd03811">
    <property type="entry name" value="GT4_GT28_WabH-like"/>
    <property type="match status" value="1"/>
</dbReference>
<dbReference type="PANTHER" id="PTHR12526">
    <property type="entry name" value="GLYCOSYLTRANSFERASE"/>
    <property type="match status" value="1"/>
</dbReference>
<comment type="caution">
    <text evidence="3">The sequence shown here is derived from an EMBL/GenBank/DDBJ whole genome shotgun (WGS) entry which is preliminary data.</text>
</comment>
<name>A0AAV3X6M0_9CYAN</name>
<dbReference type="AlphaFoldDB" id="A0AAV3X6M0"/>
<feature type="domain" description="Glycosyltransferase subfamily 4-like N-terminal" evidence="2">
    <location>
        <begin position="16"/>
        <end position="174"/>
    </location>
</feature>
<dbReference type="InterPro" id="IPR001296">
    <property type="entry name" value="Glyco_trans_1"/>
</dbReference>
<dbReference type="InterPro" id="IPR028098">
    <property type="entry name" value="Glyco_trans_4-like_N"/>
</dbReference>
<dbReference type="GO" id="GO:0016757">
    <property type="term" value="F:glycosyltransferase activity"/>
    <property type="evidence" value="ECO:0007669"/>
    <property type="project" value="InterPro"/>
</dbReference>
<organism evidence="3 4">
    <name type="scientific">Microseira wollei NIES-4236</name>
    <dbReference type="NCBI Taxonomy" id="2530354"/>
    <lineage>
        <taxon>Bacteria</taxon>
        <taxon>Bacillati</taxon>
        <taxon>Cyanobacteriota</taxon>
        <taxon>Cyanophyceae</taxon>
        <taxon>Oscillatoriophycideae</taxon>
        <taxon>Aerosakkonematales</taxon>
        <taxon>Aerosakkonemataceae</taxon>
        <taxon>Microseira</taxon>
    </lineage>
</organism>
<protein>
    <submittedName>
        <fullName evidence="3">Glycosyl transferase group 1</fullName>
    </submittedName>
</protein>
<dbReference type="EMBL" id="BLAY01000019">
    <property type="protein sequence ID" value="GET36901.1"/>
    <property type="molecule type" value="Genomic_DNA"/>
</dbReference>
<dbReference type="Gene3D" id="3.40.50.2000">
    <property type="entry name" value="Glycogen Phosphorylase B"/>
    <property type="match status" value="2"/>
</dbReference>
<evidence type="ECO:0000259" key="2">
    <source>
        <dbReference type="Pfam" id="PF13439"/>
    </source>
</evidence>
<dbReference type="RefSeq" id="WP_226577409.1">
    <property type="nucleotide sequence ID" value="NZ_BLAY01000019.1"/>
</dbReference>
<keyword evidence="4" id="KW-1185">Reference proteome</keyword>
<accession>A0AAV3X6M0</accession>
<keyword evidence="3" id="KW-0808">Transferase</keyword>
<evidence type="ECO:0000313" key="4">
    <source>
        <dbReference type="Proteomes" id="UP001050975"/>
    </source>
</evidence>
<proteinExistence type="predicted"/>
<feature type="domain" description="Glycosyl transferase family 1" evidence="1">
    <location>
        <begin position="190"/>
        <end position="338"/>
    </location>
</feature>
<dbReference type="Pfam" id="PF13439">
    <property type="entry name" value="Glyco_transf_4"/>
    <property type="match status" value="1"/>
</dbReference>
<evidence type="ECO:0000259" key="1">
    <source>
        <dbReference type="Pfam" id="PF00534"/>
    </source>
</evidence>
<dbReference type="Pfam" id="PF00534">
    <property type="entry name" value="Glycos_transf_1"/>
    <property type="match status" value="1"/>
</dbReference>
<dbReference type="SUPFAM" id="SSF53756">
    <property type="entry name" value="UDP-Glycosyltransferase/glycogen phosphorylase"/>
    <property type="match status" value="1"/>
</dbReference>
<sequence>MTDTRVAFYLRLLYGGGAERAMVNLANHMAKQGLKVDFVLNKKDGPYLSFVSPEVRIVDLQAPQMLGVIPKLARYLRHERPVALLSALHFTNEVAIWAKYLSGTSTRVVVCEQNNLSLHAQHPTGKRDRFAPLLAKLSYPWADSVVAVSQGVAKDLATTTGLPQQRIQTIHNPIIRPELFEKAKEPIDHPWFNPGEPPVILGVGRLVEQKDFPTLLRAFAIVRQTQPARLLILGSGKEREKLNALVNELGIKNDVAFLGFAQNPYAYMAKASVFVLSSIEEGLPTVLIEAMGVGTPVVSTNCESGPDQILDNGKYGELVPVRDPDAIAMAILKILSGNAKTVPPAWLEQYTLETVTQQYLDIFGIPFPKNHPQKP</sequence>
<evidence type="ECO:0000313" key="3">
    <source>
        <dbReference type="EMBL" id="GET36901.1"/>
    </source>
</evidence>